<evidence type="ECO:0000259" key="3">
    <source>
        <dbReference type="Pfam" id="PF10708"/>
    </source>
</evidence>
<dbReference type="Pfam" id="PF10708">
    <property type="entry name" value="DUF2510"/>
    <property type="match status" value="1"/>
</dbReference>
<proteinExistence type="predicted"/>
<feature type="compositionally biased region" description="Basic and acidic residues" evidence="1">
    <location>
        <begin position="10"/>
        <end position="19"/>
    </location>
</feature>
<dbReference type="AlphaFoldDB" id="A0A6G9CRV0"/>
<feature type="compositionally biased region" description="Low complexity" evidence="1">
    <location>
        <begin position="28"/>
        <end position="42"/>
    </location>
</feature>
<dbReference type="Proteomes" id="UP000502345">
    <property type="component" value="Chromosome"/>
</dbReference>
<evidence type="ECO:0000313" key="4">
    <source>
        <dbReference type="EMBL" id="QIP39660.1"/>
    </source>
</evidence>
<feature type="region of interest" description="Disordered" evidence="1">
    <location>
        <begin position="1"/>
        <end position="46"/>
    </location>
</feature>
<keyword evidence="2" id="KW-0812">Transmembrane</keyword>
<protein>
    <recommendedName>
        <fullName evidence="3">DUF2510 domain-containing protein</fullName>
    </recommendedName>
</protein>
<feature type="domain" description="DUF2510" evidence="3">
    <location>
        <begin position="6"/>
        <end position="38"/>
    </location>
</feature>
<dbReference type="InterPro" id="IPR018929">
    <property type="entry name" value="DUF2510"/>
</dbReference>
<evidence type="ECO:0000256" key="1">
    <source>
        <dbReference type="SAM" id="MobiDB-lite"/>
    </source>
</evidence>
<keyword evidence="2" id="KW-0472">Membrane</keyword>
<reference evidence="5 6" key="1">
    <citation type="submission" date="2020-03" db="EMBL/GenBank/DDBJ databases">
        <title>Screen low temperature-resistant strains for efficient degradation of petroleum hydrocarbons under the low temperature.</title>
        <authorList>
            <person name="Wang Y."/>
            <person name="Chen J."/>
        </authorList>
    </citation>
    <scope>NUCLEOTIDE SEQUENCE [LARGE SCALE GENOMIC DNA]</scope>
    <source>
        <strain evidence="5 6">KB1</strain>
    </source>
</reference>
<keyword evidence="2" id="KW-1133">Transmembrane helix</keyword>
<dbReference type="EMBL" id="CP050124">
    <property type="protein sequence ID" value="QIP39660.1"/>
    <property type="molecule type" value="Genomic_DNA"/>
</dbReference>
<evidence type="ECO:0000313" key="6">
    <source>
        <dbReference type="Proteomes" id="UP000502345"/>
    </source>
</evidence>
<dbReference type="RefSeq" id="WP_166502058.1">
    <property type="nucleotide sequence ID" value="NZ_CP050124.1"/>
</dbReference>
<sequence>MSTPPAGWHPDPEDNKQLRYWDGQQWTSASQPMPSPQASQPADPHTKRRNRNLLLATLGIVVLVVGGVYAYQEITKPSVCKEYCSAVADLNDQKCTEPTVHNCDTMILEKVALAQKVNDKTVSEATMSREVERIHSAAGSVNSVGSRWERSDCSEPQDGDDLYKCRTIAADMDEEFDDLAQLLLKLK</sequence>
<accession>A0A6G9CRV0</accession>
<dbReference type="EMBL" id="CP050124">
    <property type="protein sequence ID" value="QIP39727.1"/>
    <property type="molecule type" value="Genomic_DNA"/>
</dbReference>
<evidence type="ECO:0000256" key="2">
    <source>
        <dbReference type="SAM" id="Phobius"/>
    </source>
</evidence>
<feature type="transmembrane region" description="Helical" evidence="2">
    <location>
        <begin position="53"/>
        <end position="71"/>
    </location>
</feature>
<name>A0A6G9CRV0_RHOER</name>
<organism evidence="5 6">
    <name type="scientific">Rhodococcus erythropolis</name>
    <name type="common">Arthrobacter picolinophilus</name>
    <dbReference type="NCBI Taxonomy" id="1833"/>
    <lineage>
        <taxon>Bacteria</taxon>
        <taxon>Bacillati</taxon>
        <taxon>Actinomycetota</taxon>
        <taxon>Actinomycetes</taxon>
        <taxon>Mycobacteriales</taxon>
        <taxon>Nocardiaceae</taxon>
        <taxon>Rhodococcus</taxon>
        <taxon>Rhodococcus erythropolis group</taxon>
    </lineage>
</organism>
<gene>
    <name evidence="4" type="ORF">G9444_2416</name>
    <name evidence="5" type="ORF">G9444_2483</name>
</gene>
<evidence type="ECO:0000313" key="5">
    <source>
        <dbReference type="EMBL" id="QIP39727.1"/>
    </source>
</evidence>